<dbReference type="PROSITE" id="PS51257">
    <property type="entry name" value="PROKAR_LIPOPROTEIN"/>
    <property type="match status" value="1"/>
</dbReference>
<evidence type="ECO:0000256" key="1">
    <source>
        <dbReference type="ARBA" id="ARBA00022729"/>
    </source>
</evidence>
<dbReference type="EMBL" id="JACHGZ010000010">
    <property type="protein sequence ID" value="MBB5148842.1"/>
    <property type="molecule type" value="Genomic_DNA"/>
</dbReference>
<dbReference type="Proteomes" id="UP000557217">
    <property type="component" value="Unassembled WGS sequence"/>
</dbReference>
<feature type="domain" description="Ionotropic glutamate receptor C-terminal" evidence="4">
    <location>
        <begin position="46"/>
        <end position="282"/>
    </location>
</feature>
<feature type="domain" description="Solute-binding protein family 3/N-terminal" evidence="3">
    <location>
        <begin position="46"/>
        <end position="283"/>
    </location>
</feature>
<evidence type="ECO:0000259" key="3">
    <source>
        <dbReference type="SMART" id="SM00062"/>
    </source>
</evidence>
<keyword evidence="6" id="KW-1185">Reference proteome</keyword>
<dbReference type="AlphaFoldDB" id="A0A840PVU8"/>
<dbReference type="PANTHER" id="PTHR35936">
    <property type="entry name" value="MEMBRANE-BOUND LYTIC MUREIN TRANSGLYCOSYLASE F"/>
    <property type="match status" value="1"/>
</dbReference>
<dbReference type="RefSeq" id="WP_016839209.1">
    <property type="nucleotide sequence ID" value="NZ_AP018335.1"/>
</dbReference>
<evidence type="ECO:0000259" key="4">
    <source>
        <dbReference type="SMART" id="SM00079"/>
    </source>
</evidence>
<evidence type="ECO:0000313" key="5">
    <source>
        <dbReference type="EMBL" id="MBB5148842.1"/>
    </source>
</evidence>
<dbReference type="SMART" id="SM00062">
    <property type="entry name" value="PBPb"/>
    <property type="match status" value="1"/>
</dbReference>
<reference evidence="5 6" key="1">
    <citation type="submission" date="2020-08" db="EMBL/GenBank/DDBJ databases">
        <title>Genomic Encyclopedia of Type Strains, Phase IV (KMG-IV): sequencing the most valuable type-strain genomes for metagenomic binning, comparative biology and taxonomic classification.</title>
        <authorList>
            <person name="Goeker M."/>
        </authorList>
    </citation>
    <scope>NUCLEOTIDE SEQUENCE [LARGE SCALE GENOMIC DNA]</scope>
    <source>
        <strain evidence="5 6">DSM 10633</strain>
    </source>
</reference>
<dbReference type="InterPro" id="IPR001320">
    <property type="entry name" value="Iontro_rcpt_C"/>
</dbReference>
<feature type="chain" id="PRO_5039303421" evidence="2">
    <location>
        <begin position="20"/>
        <end position="287"/>
    </location>
</feature>
<dbReference type="GO" id="GO:0016020">
    <property type="term" value="C:membrane"/>
    <property type="evidence" value="ECO:0007669"/>
    <property type="project" value="InterPro"/>
</dbReference>
<name>A0A840PVU8_URETH</name>
<organism evidence="5 6">
    <name type="scientific">Ureibacillus thermosphaericus</name>
    <dbReference type="NCBI Taxonomy" id="51173"/>
    <lineage>
        <taxon>Bacteria</taxon>
        <taxon>Bacillati</taxon>
        <taxon>Bacillota</taxon>
        <taxon>Bacilli</taxon>
        <taxon>Bacillales</taxon>
        <taxon>Caryophanaceae</taxon>
        <taxon>Ureibacillus</taxon>
    </lineage>
</organism>
<dbReference type="PANTHER" id="PTHR35936:SF17">
    <property type="entry name" value="ARGININE-BINDING EXTRACELLULAR PROTEIN ARTP"/>
    <property type="match status" value="1"/>
</dbReference>
<keyword evidence="1 2" id="KW-0732">Signal</keyword>
<dbReference type="Gene3D" id="3.40.190.10">
    <property type="entry name" value="Periplasmic binding protein-like II"/>
    <property type="match status" value="2"/>
</dbReference>
<accession>A0A840PVU8</accession>
<dbReference type="SUPFAM" id="SSF53850">
    <property type="entry name" value="Periplasmic binding protein-like II"/>
    <property type="match status" value="1"/>
</dbReference>
<dbReference type="InterPro" id="IPR001638">
    <property type="entry name" value="Solute-binding_3/MltF_N"/>
</dbReference>
<protein>
    <submittedName>
        <fullName evidence="5">Putative lysine transport system substrate-binding protein</fullName>
    </submittedName>
</protein>
<comment type="caution">
    <text evidence="5">The sequence shown here is derived from an EMBL/GenBank/DDBJ whole genome shotgun (WGS) entry which is preliminary data.</text>
</comment>
<evidence type="ECO:0000256" key="2">
    <source>
        <dbReference type="SAM" id="SignalP"/>
    </source>
</evidence>
<sequence length="287" mass="31079">MKKKLLLLFITMMTVLVLAACGSGNKESTGGESQKDSESSSESKSVLRVGMEAAYAPFNWSQKDDSNGAVPIADSKEFANGYDVQIAKRIAEGLGMELQIVKTDWDGLIPSLQSGAIDAVIAGMSPTPERMEVIDFTDNYYTSDFVIVVKKDGPYANAKSIHDFEGAKVTAQQGTTHYKVIDQMTGVNKQVPATDFGQMRIQLSSGAIDAYISERPEGMSAEAAIEGFTYIVPEDGFEADESDTAIAVGLKKGSDLKDKINEILAGITEDERHQIMEEAIKNQPSQQ</sequence>
<feature type="signal peptide" evidence="2">
    <location>
        <begin position="1"/>
        <end position="19"/>
    </location>
</feature>
<dbReference type="SMART" id="SM00079">
    <property type="entry name" value="PBPe"/>
    <property type="match status" value="1"/>
</dbReference>
<dbReference type="Pfam" id="PF00497">
    <property type="entry name" value="SBP_bac_3"/>
    <property type="match status" value="1"/>
</dbReference>
<gene>
    <name evidence="5" type="ORF">HNR36_001228</name>
</gene>
<dbReference type="GO" id="GO:0015276">
    <property type="term" value="F:ligand-gated monoatomic ion channel activity"/>
    <property type="evidence" value="ECO:0007669"/>
    <property type="project" value="InterPro"/>
</dbReference>
<evidence type="ECO:0000313" key="6">
    <source>
        <dbReference type="Proteomes" id="UP000557217"/>
    </source>
</evidence>
<proteinExistence type="predicted"/>